<feature type="non-terminal residue" evidence="1">
    <location>
        <position position="1"/>
    </location>
</feature>
<organism evidence="1 2">
    <name type="scientific">Paramuricea clavata</name>
    <name type="common">Red gorgonian</name>
    <name type="synonym">Violescent sea-whip</name>
    <dbReference type="NCBI Taxonomy" id="317549"/>
    <lineage>
        <taxon>Eukaryota</taxon>
        <taxon>Metazoa</taxon>
        <taxon>Cnidaria</taxon>
        <taxon>Anthozoa</taxon>
        <taxon>Octocorallia</taxon>
        <taxon>Malacalcyonacea</taxon>
        <taxon>Plexauridae</taxon>
        <taxon>Paramuricea</taxon>
    </lineage>
</organism>
<gene>
    <name evidence="1" type="ORF">PACLA_8A003066</name>
</gene>
<reference evidence="1" key="1">
    <citation type="submission" date="2020-04" db="EMBL/GenBank/DDBJ databases">
        <authorList>
            <person name="Alioto T."/>
            <person name="Alioto T."/>
            <person name="Gomez Garrido J."/>
        </authorList>
    </citation>
    <scope>NUCLEOTIDE SEQUENCE</scope>
    <source>
        <strain evidence="1">A484AB</strain>
    </source>
</reference>
<comment type="caution">
    <text evidence="1">The sequence shown here is derived from an EMBL/GenBank/DDBJ whole genome shotgun (WGS) entry which is preliminary data.</text>
</comment>
<protein>
    <submittedName>
        <fullName evidence="1">Uncharacterized protein</fullName>
    </submittedName>
</protein>
<feature type="non-terminal residue" evidence="1">
    <location>
        <position position="52"/>
    </location>
</feature>
<dbReference type="Proteomes" id="UP001152795">
    <property type="component" value="Unassembled WGS sequence"/>
</dbReference>
<keyword evidence="2" id="KW-1185">Reference proteome</keyword>
<evidence type="ECO:0000313" key="2">
    <source>
        <dbReference type="Proteomes" id="UP001152795"/>
    </source>
</evidence>
<evidence type="ECO:0000313" key="1">
    <source>
        <dbReference type="EMBL" id="CAB4014481.1"/>
    </source>
</evidence>
<name>A0A7D9IVY5_PARCT</name>
<dbReference type="AlphaFoldDB" id="A0A7D9IVY5"/>
<proteinExistence type="predicted"/>
<sequence length="52" mass="5822">TMISSFRSCLQVCQLLQPGSQKLLLLPPNDSPNPEENAAQTLSILDRLLWLK</sequence>
<accession>A0A7D9IVY5</accession>
<dbReference type="EMBL" id="CACRXK020008320">
    <property type="protein sequence ID" value="CAB4014481.1"/>
    <property type="molecule type" value="Genomic_DNA"/>
</dbReference>